<evidence type="ECO:0000256" key="1">
    <source>
        <dbReference type="SAM" id="MobiDB-lite"/>
    </source>
</evidence>
<feature type="compositionally biased region" description="Basic and acidic residues" evidence="1">
    <location>
        <begin position="1"/>
        <end position="19"/>
    </location>
</feature>
<feature type="compositionally biased region" description="Basic and acidic residues" evidence="1">
    <location>
        <begin position="135"/>
        <end position="158"/>
    </location>
</feature>
<feature type="region of interest" description="Disordered" evidence="1">
    <location>
        <begin position="82"/>
        <end position="158"/>
    </location>
</feature>
<feature type="compositionally biased region" description="Basic and acidic residues" evidence="1">
    <location>
        <begin position="82"/>
        <end position="94"/>
    </location>
</feature>
<gene>
    <name evidence="2" type="ORF">PAA8504_01198</name>
</gene>
<accession>A0A2R8BTC9</accession>
<evidence type="ECO:0000313" key="3">
    <source>
        <dbReference type="Proteomes" id="UP000244912"/>
    </source>
</evidence>
<evidence type="ECO:0000313" key="2">
    <source>
        <dbReference type="EMBL" id="SPJ23388.1"/>
    </source>
</evidence>
<feature type="compositionally biased region" description="Basic and acidic residues" evidence="1">
    <location>
        <begin position="289"/>
        <end position="307"/>
    </location>
</feature>
<dbReference type="Proteomes" id="UP000244912">
    <property type="component" value="Unassembled WGS sequence"/>
</dbReference>
<sequence length="345" mass="37800">MSDRSSKDIEREIEEERSGLDSTLSELTDRFDANYIVKQITDTLRGNGGEIGRSVQRAVKENPLALAVTGVGLGWLIFGQGRDPDDRRPVDHALPRASDVNEPLHPATRPQMRAEPDWTRPDPDEFVTPGDFDDGPSKGDRAKGAAHDAGARMQHGADRMREGASARAAAARARSERMQERLSRGTEHLGDASRERVIRARRRAMEARDSASRGARRGADRAADFFEEQPLVAGALALALGAALAGGLPRSRTEDRYLGEQSDNLMDEAERIYREESQKAKSVAQAAGEEVRDIANEERDAADRTAPGEETAASAARKEAEDAARRVKDRAEDEAERQDLGNPRT</sequence>
<dbReference type="RefSeq" id="WP_108893227.1">
    <property type="nucleotide sequence ID" value="NZ_ONZF01000002.1"/>
</dbReference>
<feature type="region of interest" description="Disordered" evidence="1">
    <location>
        <begin position="249"/>
        <end position="345"/>
    </location>
</feature>
<dbReference type="AlphaFoldDB" id="A0A2R8BTC9"/>
<proteinExistence type="predicted"/>
<reference evidence="2 3" key="1">
    <citation type="submission" date="2018-03" db="EMBL/GenBank/DDBJ databases">
        <authorList>
            <person name="Keele B.F."/>
        </authorList>
    </citation>
    <scope>NUCLEOTIDE SEQUENCE [LARGE SCALE GENOMIC DNA]</scope>
    <source>
        <strain evidence="2 3">CECT 8504</strain>
    </source>
</reference>
<dbReference type="Pfam" id="PF12277">
    <property type="entry name" value="DUF3618"/>
    <property type="match status" value="1"/>
</dbReference>
<feature type="compositionally biased region" description="Basic and acidic residues" evidence="1">
    <location>
        <begin position="268"/>
        <end position="279"/>
    </location>
</feature>
<feature type="compositionally biased region" description="Basic and acidic residues" evidence="1">
    <location>
        <begin position="316"/>
        <end position="331"/>
    </location>
</feature>
<evidence type="ECO:0008006" key="4">
    <source>
        <dbReference type="Google" id="ProtNLM"/>
    </source>
</evidence>
<name>A0A2R8BTC9_9RHOB</name>
<protein>
    <recommendedName>
        <fullName evidence="4">DUF3618 domain-containing protein</fullName>
    </recommendedName>
</protein>
<keyword evidence="3" id="KW-1185">Reference proteome</keyword>
<dbReference type="EMBL" id="ONZF01000002">
    <property type="protein sequence ID" value="SPJ23388.1"/>
    <property type="molecule type" value="Genomic_DNA"/>
</dbReference>
<dbReference type="OrthoDB" id="7471221at2"/>
<feature type="region of interest" description="Disordered" evidence="1">
    <location>
        <begin position="1"/>
        <end position="21"/>
    </location>
</feature>
<feature type="compositionally biased region" description="Basic and acidic residues" evidence="1">
    <location>
        <begin position="112"/>
        <end position="123"/>
    </location>
</feature>
<organism evidence="2 3">
    <name type="scientific">Palleronia abyssalis</name>
    <dbReference type="NCBI Taxonomy" id="1501240"/>
    <lineage>
        <taxon>Bacteria</taxon>
        <taxon>Pseudomonadati</taxon>
        <taxon>Pseudomonadota</taxon>
        <taxon>Alphaproteobacteria</taxon>
        <taxon>Rhodobacterales</taxon>
        <taxon>Roseobacteraceae</taxon>
        <taxon>Palleronia</taxon>
    </lineage>
</organism>
<dbReference type="InterPro" id="IPR022062">
    <property type="entry name" value="DUF3618"/>
</dbReference>